<name>A0A2J7ZGV3_9CHLO</name>
<feature type="domain" description="Bro-N" evidence="1">
    <location>
        <begin position="1"/>
        <end position="92"/>
    </location>
</feature>
<evidence type="ECO:0000313" key="3">
    <source>
        <dbReference type="Proteomes" id="UP000236333"/>
    </source>
</evidence>
<dbReference type="PROSITE" id="PS51750">
    <property type="entry name" value="BRO_N"/>
    <property type="match status" value="1"/>
</dbReference>
<reference evidence="2 3" key="1">
    <citation type="journal article" date="2017" name="Mol. Biol. Evol.">
        <title>The 4-celled Tetrabaena socialis nuclear genome reveals the essential components for genetic control of cell number at the origin of multicellularity in the volvocine lineage.</title>
        <authorList>
            <person name="Featherston J."/>
            <person name="Arakaki Y."/>
            <person name="Hanschen E.R."/>
            <person name="Ferris P.J."/>
            <person name="Michod R.E."/>
            <person name="Olson B.J.S.C."/>
            <person name="Nozaki H."/>
            <person name="Durand P.M."/>
        </authorList>
    </citation>
    <scope>NUCLEOTIDE SEQUENCE [LARGE SCALE GENOMIC DNA]</scope>
    <source>
        <strain evidence="2 3">NIES-571</strain>
    </source>
</reference>
<dbReference type="EMBL" id="PGGS01002758">
    <property type="protein sequence ID" value="PNG99500.1"/>
    <property type="molecule type" value="Genomic_DNA"/>
</dbReference>
<dbReference type="OrthoDB" id="560607at2759"/>
<comment type="caution">
    <text evidence="2">The sequence shown here is derived from an EMBL/GenBank/DDBJ whole genome shotgun (WGS) entry which is preliminary data.</text>
</comment>
<protein>
    <recommendedName>
        <fullName evidence="1">Bro-N domain-containing protein</fullName>
    </recommendedName>
</protein>
<dbReference type="SMART" id="SM01040">
    <property type="entry name" value="Bro-N"/>
    <property type="match status" value="1"/>
</dbReference>
<feature type="non-terminal residue" evidence="2">
    <location>
        <position position="316"/>
    </location>
</feature>
<organism evidence="2 3">
    <name type="scientific">Tetrabaena socialis</name>
    <dbReference type="NCBI Taxonomy" id="47790"/>
    <lineage>
        <taxon>Eukaryota</taxon>
        <taxon>Viridiplantae</taxon>
        <taxon>Chlorophyta</taxon>
        <taxon>core chlorophytes</taxon>
        <taxon>Chlorophyceae</taxon>
        <taxon>CS clade</taxon>
        <taxon>Chlamydomonadales</taxon>
        <taxon>Tetrabaenaceae</taxon>
        <taxon>Tetrabaena</taxon>
    </lineage>
</organism>
<feature type="non-terminal residue" evidence="2">
    <location>
        <position position="1"/>
    </location>
</feature>
<dbReference type="Proteomes" id="UP000236333">
    <property type="component" value="Unassembled WGS sequence"/>
</dbReference>
<gene>
    <name evidence="2" type="ORF">TSOC_014720</name>
</gene>
<sequence>DASSKVKININIRGTEEDPLFPLDQIGQVLGIPNISESLNDFDEDELRVEQDGQHFLTEQGLYRLLGQSRKPVARPFQKWVLKVLKDIRVNGRSEAEAALEMQRALVLQKEAELNTIRTKIYEELPKLDNVYVNKEVAELATDAHKIGKAIDTKKREAQLNTGSAQGSRMIHIRPTHNAKIVEDIVKVAQRRYHIASIGGWEHYNNNVEHSVDVIDIASTVVDTLASSFEYMTRGELFRKVFANLRAIQGDGHEEEAGHEAERMLEEEEDPRIAEVMAYLTDKVDFEPQRTAADKGKKCYAWLTDKELIKGYWQAN</sequence>
<evidence type="ECO:0000259" key="1">
    <source>
        <dbReference type="PROSITE" id="PS51750"/>
    </source>
</evidence>
<keyword evidence="3" id="KW-1185">Reference proteome</keyword>
<dbReference type="Pfam" id="PF02498">
    <property type="entry name" value="Bro-N"/>
    <property type="match status" value="1"/>
</dbReference>
<accession>A0A2J7ZGV3</accession>
<dbReference type="InterPro" id="IPR003497">
    <property type="entry name" value="BRO_N_domain"/>
</dbReference>
<evidence type="ECO:0000313" key="2">
    <source>
        <dbReference type="EMBL" id="PNG99500.1"/>
    </source>
</evidence>
<proteinExistence type="predicted"/>
<dbReference type="AlphaFoldDB" id="A0A2J7ZGV3"/>